<protein>
    <submittedName>
        <fullName evidence="2">DUF4325 domain-containing protein</fullName>
    </submittedName>
</protein>
<keyword evidence="3" id="KW-1185">Reference proteome</keyword>
<proteinExistence type="predicted"/>
<dbReference type="OrthoDB" id="5329630at2"/>
<reference evidence="3" key="1">
    <citation type="submission" date="2019-01" db="EMBL/GenBank/DDBJ databases">
        <title>Cytophagaceae bacterium strain CAR-16.</title>
        <authorList>
            <person name="Chen W.-M."/>
        </authorList>
    </citation>
    <scope>NUCLEOTIDE SEQUENCE [LARGE SCALE GENOMIC DNA]</scope>
    <source>
        <strain evidence="3">WWJ-16</strain>
    </source>
</reference>
<feature type="domain" description="DUF4325" evidence="1">
    <location>
        <begin position="21"/>
        <end position="80"/>
    </location>
</feature>
<dbReference type="RefSeq" id="WP_129460658.1">
    <property type="nucleotide sequence ID" value="NZ_SBKN01000001.1"/>
</dbReference>
<gene>
    <name evidence="2" type="ORF">EQG61_04330</name>
</gene>
<sequence>MSLLTIEFNKIGTSLGTRDLGAKIRVSIENEIEKNDKVFLDFKDVDVITNSFANECFGKLRESISTDTFRNKVAFINTNDFIQRVIISAL</sequence>
<dbReference type="Proteomes" id="UP000289857">
    <property type="component" value="Unassembled WGS sequence"/>
</dbReference>
<comment type="caution">
    <text evidence="2">The sequence shown here is derived from an EMBL/GenBank/DDBJ whole genome shotgun (WGS) entry which is preliminary data.</text>
</comment>
<accession>A0A4V1N341</accession>
<evidence type="ECO:0000313" key="3">
    <source>
        <dbReference type="Proteomes" id="UP000289857"/>
    </source>
</evidence>
<evidence type="ECO:0000313" key="2">
    <source>
        <dbReference type="EMBL" id="RXR24680.1"/>
    </source>
</evidence>
<dbReference type="AlphaFoldDB" id="A0A4V1N341"/>
<dbReference type="Pfam" id="PF14213">
    <property type="entry name" value="DUF4325"/>
    <property type="match status" value="1"/>
</dbReference>
<dbReference type="EMBL" id="SBKN01000001">
    <property type="protein sequence ID" value="RXR24680.1"/>
    <property type="molecule type" value="Genomic_DNA"/>
</dbReference>
<name>A0A4V1N341_9FLAO</name>
<dbReference type="InterPro" id="IPR025474">
    <property type="entry name" value="DUF4325"/>
</dbReference>
<organism evidence="2 3">
    <name type="scientific">Flavobacterium stagni</name>
    <dbReference type="NCBI Taxonomy" id="2506421"/>
    <lineage>
        <taxon>Bacteria</taxon>
        <taxon>Pseudomonadati</taxon>
        <taxon>Bacteroidota</taxon>
        <taxon>Flavobacteriia</taxon>
        <taxon>Flavobacteriales</taxon>
        <taxon>Flavobacteriaceae</taxon>
        <taxon>Flavobacterium</taxon>
    </lineage>
</organism>
<evidence type="ECO:0000259" key="1">
    <source>
        <dbReference type="Pfam" id="PF14213"/>
    </source>
</evidence>